<dbReference type="AlphaFoldDB" id="A0A0F8XAT0"/>
<accession>A0A0F8XAT0</accession>
<gene>
    <name evidence="1" type="ORF">LCGC14_3047970</name>
</gene>
<reference evidence="1" key="1">
    <citation type="journal article" date="2015" name="Nature">
        <title>Complex archaea that bridge the gap between prokaryotes and eukaryotes.</title>
        <authorList>
            <person name="Spang A."/>
            <person name="Saw J.H."/>
            <person name="Jorgensen S.L."/>
            <person name="Zaremba-Niedzwiedzka K."/>
            <person name="Martijn J."/>
            <person name="Lind A.E."/>
            <person name="van Eijk R."/>
            <person name="Schleper C."/>
            <person name="Guy L."/>
            <person name="Ettema T.J."/>
        </authorList>
    </citation>
    <scope>NUCLEOTIDE SEQUENCE</scope>
</reference>
<dbReference type="EMBL" id="LAZR01064153">
    <property type="protein sequence ID" value="KKK58085.1"/>
    <property type="molecule type" value="Genomic_DNA"/>
</dbReference>
<evidence type="ECO:0000313" key="1">
    <source>
        <dbReference type="EMBL" id="KKK58085.1"/>
    </source>
</evidence>
<name>A0A0F8XAT0_9ZZZZ</name>
<comment type="caution">
    <text evidence="1">The sequence shown here is derived from an EMBL/GenBank/DDBJ whole genome shotgun (WGS) entry which is preliminary data.</text>
</comment>
<protein>
    <submittedName>
        <fullName evidence="1">Uncharacterized protein</fullName>
    </submittedName>
</protein>
<organism evidence="1">
    <name type="scientific">marine sediment metagenome</name>
    <dbReference type="NCBI Taxonomy" id="412755"/>
    <lineage>
        <taxon>unclassified sequences</taxon>
        <taxon>metagenomes</taxon>
        <taxon>ecological metagenomes</taxon>
    </lineage>
</organism>
<sequence>MPAPPGFYEEYDKVNFTIDAWTQACEAPWYIYVETLKPALLAAFITLITFGWDDVLRGWARPPDRHSRRRSGKGRKKGRRRVRGIPEFGEMTGRHLPGSTAVKGVNWSASAKALWRIDTVAQMAAFGLLIAEVTIDFGFEWSTLLYDTRWCRDSARGRFSWQKGGRELVVPEVWNEIAYTSKDYQFPFPNWIVTFGNTGIKGATISFSIDWEPLIPAAPPTSYSSRLIDKITGDVFDETGPTLPDSDGRAVHVISASISANRVFGVQGFAAGNWAYANDGVVLGMEDML</sequence>
<proteinExistence type="predicted"/>